<evidence type="ECO:0000313" key="1">
    <source>
        <dbReference type="EMBL" id="GBF35156.1"/>
    </source>
</evidence>
<protein>
    <submittedName>
        <fullName evidence="1">Uncharacterized protein</fullName>
    </submittedName>
</protein>
<sequence>MFLCKIREIFILRMNCDTGARQPRAKTGRGYAAGFFRPGRLREGYWFFT</sequence>
<name>A0A2L2XLI5_9FIRM</name>
<keyword evidence="2" id="KW-1185">Reference proteome</keyword>
<accession>A0A2L2XLI5</accession>
<proteinExistence type="predicted"/>
<reference evidence="2" key="1">
    <citation type="submission" date="2018-02" db="EMBL/GenBank/DDBJ databases">
        <title>Genome sequence of Desulfocucumis palustris strain NAW-5.</title>
        <authorList>
            <person name="Watanabe M."/>
            <person name="Kojima H."/>
            <person name="Fukui M."/>
        </authorList>
    </citation>
    <scope>NUCLEOTIDE SEQUENCE [LARGE SCALE GENOMIC DNA]</scope>
    <source>
        <strain evidence="2">NAW-5</strain>
    </source>
</reference>
<dbReference type="Proteomes" id="UP000239549">
    <property type="component" value="Unassembled WGS sequence"/>
</dbReference>
<dbReference type="AlphaFoldDB" id="A0A2L2XLI5"/>
<organism evidence="1 2">
    <name type="scientific">Desulfocucumis palustris</name>
    <dbReference type="NCBI Taxonomy" id="1898651"/>
    <lineage>
        <taxon>Bacteria</taxon>
        <taxon>Bacillati</taxon>
        <taxon>Bacillota</taxon>
        <taxon>Clostridia</taxon>
        <taxon>Eubacteriales</taxon>
        <taxon>Desulfocucumaceae</taxon>
        <taxon>Desulfocucumis</taxon>
    </lineage>
</organism>
<dbReference type="EMBL" id="BFAV01000157">
    <property type="protein sequence ID" value="GBF35156.1"/>
    <property type="molecule type" value="Genomic_DNA"/>
</dbReference>
<evidence type="ECO:0000313" key="2">
    <source>
        <dbReference type="Proteomes" id="UP000239549"/>
    </source>
</evidence>
<comment type="caution">
    <text evidence="1">The sequence shown here is derived from an EMBL/GenBank/DDBJ whole genome shotgun (WGS) entry which is preliminary data.</text>
</comment>
<gene>
    <name evidence="1" type="ORF">DCCM_4279</name>
</gene>